<dbReference type="EMBL" id="BARW01010173">
    <property type="protein sequence ID" value="GAI73735.1"/>
    <property type="molecule type" value="Genomic_DNA"/>
</dbReference>
<evidence type="ECO:0000313" key="1">
    <source>
        <dbReference type="EMBL" id="GAI73735.1"/>
    </source>
</evidence>
<sequence length="132" mass="14332">MVRHKAIKSTLDVGTHEEWNDDHIADYTDEVRHRCIFCGIPITVEWDLGQTAGGVNPVVAFIDHHSFAELNTGGVTGQISSMRHEFSGAAGNITYIDDAPILTSAVWLEAYHTAGLVAEWGLIDSARANSGL</sequence>
<accession>X1SE89</accession>
<reference evidence="1" key="1">
    <citation type="journal article" date="2014" name="Front. Microbiol.">
        <title>High frequency of phylogenetically diverse reductive dehalogenase-homologous genes in deep subseafloor sedimentary metagenomes.</title>
        <authorList>
            <person name="Kawai M."/>
            <person name="Futagami T."/>
            <person name="Toyoda A."/>
            <person name="Takaki Y."/>
            <person name="Nishi S."/>
            <person name="Hori S."/>
            <person name="Arai W."/>
            <person name="Tsubouchi T."/>
            <person name="Morono Y."/>
            <person name="Uchiyama I."/>
            <person name="Ito T."/>
            <person name="Fujiyama A."/>
            <person name="Inagaki F."/>
            <person name="Takami H."/>
        </authorList>
    </citation>
    <scope>NUCLEOTIDE SEQUENCE</scope>
    <source>
        <strain evidence="1">Expedition CK06-06</strain>
    </source>
</reference>
<proteinExistence type="predicted"/>
<protein>
    <submittedName>
        <fullName evidence="1">Uncharacterized protein</fullName>
    </submittedName>
</protein>
<organism evidence="1">
    <name type="scientific">marine sediment metagenome</name>
    <dbReference type="NCBI Taxonomy" id="412755"/>
    <lineage>
        <taxon>unclassified sequences</taxon>
        <taxon>metagenomes</taxon>
        <taxon>ecological metagenomes</taxon>
    </lineage>
</organism>
<name>X1SE89_9ZZZZ</name>
<comment type="caution">
    <text evidence="1">The sequence shown here is derived from an EMBL/GenBank/DDBJ whole genome shotgun (WGS) entry which is preliminary data.</text>
</comment>
<gene>
    <name evidence="1" type="ORF">S12H4_20157</name>
</gene>
<feature type="non-terminal residue" evidence="1">
    <location>
        <position position="132"/>
    </location>
</feature>
<dbReference type="AlphaFoldDB" id="X1SE89"/>